<dbReference type="InterPro" id="IPR013324">
    <property type="entry name" value="RNA_pol_sigma_r3/r4-like"/>
</dbReference>
<evidence type="ECO:0000256" key="1">
    <source>
        <dbReference type="ARBA" id="ARBA00010641"/>
    </source>
</evidence>
<dbReference type="InterPro" id="IPR013249">
    <property type="entry name" value="RNA_pol_sigma70_r4_t2"/>
</dbReference>
<keyword evidence="8" id="KW-1185">Reference proteome</keyword>
<evidence type="ECO:0000259" key="6">
    <source>
        <dbReference type="Pfam" id="PF08281"/>
    </source>
</evidence>
<dbReference type="InterPro" id="IPR036388">
    <property type="entry name" value="WH-like_DNA-bd_sf"/>
</dbReference>
<dbReference type="GO" id="GO:0003677">
    <property type="term" value="F:DNA binding"/>
    <property type="evidence" value="ECO:0007669"/>
    <property type="project" value="InterPro"/>
</dbReference>
<comment type="caution">
    <text evidence="7">The sequence shown here is derived from an EMBL/GenBank/DDBJ whole genome shotgun (WGS) entry which is preliminary data.</text>
</comment>
<dbReference type="GO" id="GO:0006352">
    <property type="term" value="P:DNA-templated transcription initiation"/>
    <property type="evidence" value="ECO:0007669"/>
    <property type="project" value="InterPro"/>
</dbReference>
<sequence>MREGRNLDGHMTGAGGDEAILLARIVAGDRHAFEQLYRAYFPRLGRFLGRMVRSVPLIEEVINDTMLVVWQKAASYDGSCKVSTWIFAIAYRKALKGLRGSDAPLESDPESYPAGPALEPDHLLEGRQLRQVLERALARLPLAQQVVMVLTYDHEMGYAEIADVVGCPVNTVKTRMFHARHKLKELLASQMEDYP</sequence>
<accession>A0A7W2EL94</accession>
<dbReference type="InterPro" id="IPR039425">
    <property type="entry name" value="RNA_pol_sigma-70-like"/>
</dbReference>
<feature type="domain" description="RNA polymerase sigma-70 region 2" evidence="5">
    <location>
        <begin position="36"/>
        <end position="100"/>
    </location>
</feature>
<dbReference type="GO" id="GO:0016987">
    <property type="term" value="F:sigma factor activity"/>
    <property type="evidence" value="ECO:0007669"/>
    <property type="project" value="UniProtKB-KW"/>
</dbReference>
<protein>
    <submittedName>
        <fullName evidence="7">Sigma-70 family RNA polymerase sigma factor</fullName>
    </submittedName>
</protein>
<evidence type="ECO:0000256" key="3">
    <source>
        <dbReference type="ARBA" id="ARBA00023082"/>
    </source>
</evidence>
<dbReference type="PANTHER" id="PTHR43133">
    <property type="entry name" value="RNA POLYMERASE ECF-TYPE SIGMA FACTO"/>
    <property type="match status" value="1"/>
</dbReference>
<evidence type="ECO:0000259" key="5">
    <source>
        <dbReference type="Pfam" id="PF04542"/>
    </source>
</evidence>
<dbReference type="Pfam" id="PF04542">
    <property type="entry name" value="Sigma70_r2"/>
    <property type="match status" value="1"/>
</dbReference>
<dbReference type="AlphaFoldDB" id="A0A7W2EL94"/>
<keyword evidence="3" id="KW-0731">Sigma factor</keyword>
<dbReference type="Gene3D" id="1.10.1740.10">
    <property type="match status" value="1"/>
</dbReference>
<dbReference type="Proteomes" id="UP000566711">
    <property type="component" value="Unassembled WGS sequence"/>
</dbReference>
<dbReference type="SUPFAM" id="SSF88659">
    <property type="entry name" value="Sigma3 and sigma4 domains of RNA polymerase sigma factors"/>
    <property type="match status" value="1"/>
</dbReference>
<comment type="similarity">
    <text evidence="1">Belongs to the sigma-70 factor family. ECF subfamily.</text>
</comment>
<evidence type="ECO:0000313" key="8">
    <source>
        <dbReference type="Proteomes" id="UP000566711"/>
    </source>
</evidence>
<reference evidence="7 8" key="1">
    <citation type="submission" date="2020-07" db="EMBL/GenBank/DDBJ databases">
        <title>Novel species isolated from subtropical streams in China.</title>
        <authorList>
            <person name="Lu H."/>
        </authorList>
    </citation>
    <scope>NUCLEOTIDE SEQUENCE [LARGE SCALE GENOMIC DNA]</scope>
    <source>
        <strain evidence="7 8">FT3S</strain>
    </source>
</reference>
<dbReference type="SUPFAM" id="SSF88946">
    <property type="entry name" value="Sigma2 domain of RNA polymerase sigma factors"/>
    <property type="match status" value="1"/>
</dbReference>
<dbReference type="InterPro" id="IPR014284">
    <property type="entry name" value="RNA_pol_sigma-70_dom"/>
</dbReference>
<evidence type="ECO:0000256" key="2">
    <source>
        <dbReference type="ARBA" id="ARBA00023015"/>
    </source>
</evidence>
<keyword evidence="4" id="KW-0804">Transcription</keyword>
<dbReference type="EMBL" id="JACEZS010000023">
    <property type="protein sequence ID" value="MBA5607964.1"/>
    <property type="molecule type" value="Genomic_DNA"/>
</dbReference>
<gene>
    <name evidence="7" type="ORF">H3H36_21635</name>
</gene>
<dbReference type="PANTHER" id="PTHR43133:SF32">
    <property type="entry name" value="BLR3042 PROTEIN"/>
    <property type="match status" value="1"/>
</dbReference>
<keyword evidence="2" id="KW-0805">Transcription regulation</keyword>
<evidence type="ECO:0000313" key="7">
    <source>
        <dbReference type="EMBL" id="MBA5607964.1"/>
    </source>
</evidence>
<organism evidence="7 8">
    <name type="scientific">Rugamonas fusca</name>
    <dbReference type="NCBI Taxonomy" id="2758568"/>
    <lineage>
        <taxon>Bacteria</taxon>
        <taxon>Pseudomonadati</taxon>
        <taxon>Pseudomonadota</taxon>
        <taxon>Betaproteobacteria</taxon>
        <taxon>Burkholderiales</taxon>
        <taxon>Oxalobacteraceae</taxon>
        <taxon>Telluria group</taxon>
        <taxon>Rugamonas</taxon>
    </lineage>
</organism>
<proteinExistence type="inferred from homology"/>
<dbReference type="NCBIfam" id="TIGR02937">
    <property type="entry name" value="sigma70-ECF"/>
    <property type="match status" value="1"/>
</dbReference>
<dbReference type="Gene3D" id="1.10.10.10">
    <property type="entry name" value="Winged helix-like DNA-binding domain superfamily/Winged helix DNA-binding domain"/>
    <property type="match status" value="1"/>
</dbReference>
<dbReference type="CDD" id="cd06171">
    <property type="entry name" value="Sigma70_r4"/>
    <property type="match status" value="1"/>
</dbReference>
<name>A0A7W2EL94_9BURK</name>
<dbReference type="Pfam" id="PF08281">
    <property type="entry name" value="Sigma70_r4_2"/>
    <property type="match status" value="1"/>
</dbReference>
<dbReference type="InterPro" id="IPR013325">
    <property type="entry name" value="RNA_pol_sigma_r2"/>
</dbReference>
<feature type="domain" description="RNA polymerase sigma factor 70 region 4 type 2" evidence="6">
    <location>
        <begin position="131"/>
        <end position="183"/>
    </location>
</feature>
<evidence type="ECO:0000256" key="4">
    <source>
        <dbReference type="ARBA" id="ARBA00023163"/>
    </source>
</evidence>
<dbReference type="InterPro" id="IPR007627">
    <property type="entry name" value="RNA_pol_sigma70_r2"/>
</dbReference>